<evidence type="ECO:0000256" key="1">
    <source>
        <dbReference type="ARBA" id="ARBA00001946"/>
    </source>
</evidence>
<dbReference type="PANTHER" id="PTHR30001">
    <property type="entry name" value="RIBONUCLEASE"/>
    <property type="match status" value="1"/>
</dbReference>
<organism evidence="9 10">
    <name type="scientific">Bombella intestini</name>
    <dbReference type="NCBI Taxonomy" id="1539051"/>
    <lineage>
        <taxon>Bacteria</taxon>
        <taxon>Pseudomonadati</taxon>
        <taxon>Pseudomonadota</taxon>
        <taxon>Alphaproteobacteria</taxon>
        <taxon>Acetobacterales</taxon>
        <taxon>Acetobacteraceae</taxon>
        <taxon>Bombella</taxon>
    </lineage>
</organism>
<dbReference type="GO" id="GO:0003723">
    <property type="term" value="F:RNA binding"/>
    <property type="evidence" value="ECO:0007669"/>
    <property type="project" value="UniProtKB-KW"/>
</dbReference>
<dbReference type="OrthoDB" id="7256894at2"/>
<feature type="domain" description="RNA-binding protein AU-1/Ribonuclease E/G" evidence="8">
    <location>
        <begin position="184"/>
        <end position="275"/>
    </location>
</feature>
<dbReference type="EMBL" id="JATM01000004">
    <property type="protein sequence ID" value="OOL17801.1"/>
    <property type="molecule type" value="Genomic_DNA"/>
</dbReference>
<dbReference type="GO" id="GO:0004519">
    <property type="term" value="F:endonuclease activity"/>
    <property type="evidence" value="ECO:0007669"/>
    <property type="project" value="UniProtKB-KW"/>
</dbReference>
<proteinExistence type="predicted"/>
<keyword evidence="5" id="KW-0378">Hydrolase</keyword>
<evidence type="ECO:0000256" key="6">
    <source>
        <dbReference type="ARBA" id="ARBA00022842"/>
    </source>
</evidence>
<name>A0A1S8GNW2_9PROT</name>
<dbReference type="AlphaFoldDB" id="A0A1S8GNW2"/>
<dbReference type="GO" id="GO:0005737">
    <property type="term" value="C:cytoplasm"/>
    <property type="evidence" value="ECO:0007669"/>
    <property type="project" value="TreeGrafter"/>
</dbReference>
<dbReference type="STRING" id="1539051.AL01_07475"/>
<evidence type="ECO:0000259" key="8">
    <source>
        <dbReference type="Pfam" id="PF10150"/>
    </source>
</evidence>
<sequence>MEIRLASAPGNVRIALLKDDELLDVALWRPGAPDGWGDVHIVRITAHAPHLGGAFVELAGPTGSGFMKGRKLPAEGSLLYAQVTRSAQNGKGLRLRALPLPNDMELGDSPRLVTPGPTPLDDILQQAPADCPLIVDDAALAARLPASLHPRLKRATRSFDEVLEADWAALLSPDASVGPLIARITPTPALTAIDLDAHQNPDFAANLACFGPLLREIRLRNLSGTLLIDPAGVRSNKRPALVPFLRKAADKEQDPLQPRITGITPSGLLEMTRPRHRAPLHELYSSPHGQGLAILQRIISEGLKGDQLHAPPAIIRALEADTVALKDLFHTTGQSLTLHSHPVSPSPCWSLS</sequence>
<gene>
    <name evidence="9" type="ORF">AL01_07475</name>
</gene>
<evidence type="ECO:0000256" key="4">
    <source>
        <dbReference type="ARBA" id="ARBA00022759"/>
    </source>
</evidence>
<evidence type="ECO:0000256" key="2">
    <source>
        <dbReference type="ARBA" id="ARBA00022722"/>
    </source>
</evidence>
<keyword evidence="2" id="KW-0540">Nuclease</keyword>
<dbReference type="GO" id="GO:0046872">
    <property type="term" value="F:metal ion binding"/>
    <property type="evidence" value="ECO:0007669"/>
    <property type="project" value="UniProtKB-KW"/>
</dbReference>
<evidence type="ECO:0000256" key="5">
    <source>
        <dbReference type="ARBA" id="ARBA00022801"/>
    </source>
</evidence>
<dbReference type="RefSeq" id="WP_077396796.1">
    <property type="nucleotide sequence ID" value="NZ_JATM01000004.1"/>
</dbReference>
<evidence type="ECO:0000313" key="10">
    <source>
        <dbReference type="Proteomes" id="UP000200980"/>
    </source>
</evidence>
<reference evidence="9 10" key="1">
    <citation type="journal article" date="2016" name="PLoS ONE">
        <title>Whole-Genome Sequence Analysis of Bombella intestini LMG 28161T, a Novel Acetic Acid Bacterium Isolated from the Crop of a Red-Tailed Bumble Bee, Bombus lapidarius.</title>
        <authorList>
            <person name="Li L."/>
            <person name="Illeghems K."/>
            <person name="Van Kerrebroeck S."/>
            <person name="Borremans W."/>
            <person name="Cleenwerck I."/>
            <person name="Smagghe G."/>
            <person name="De Vuyst L."/>
            <person name="Vandamme P."/>
        </authorList>
    </citation>
    <scope>NUCLEOTIDE SEQUENCE [LARGE SCALE GENOMIC DNA]</scope>
    <source>
        <strain evidence="9 10">R-52487</strain>
    </source>
</reference>
<comment type="cofactor">
    <cofactor evidence="1">
        <name>Mg(2+)</name>
        <dbReference type="ChEBI" id="CHEBI:18420"/>
    </cofactor>
</comment>
<dbReference type="PANTHER" id="PTHR30001:SF1">
    <property type="entry name" value="RIBONUCLEASE E_G-LIKE PROTEIN, CHLOROPLASTIC"/>
    <property type="match status" value="1"/>
</dbReference>
<dbReference type="Proteomes" id="UP000200980">
    <property type="component" value="Unassembled WGS sequence"/>
</dbReference>
<protein>
    <recommendedName>
        <fullName evidence="8">RNA-binding protein AU-1/Ribonuclease E/G domain-containing protein</fullName>
    </recommendedName>
</protein>
<evidence type="ECO:0000256" key="7">
    <source>
        <dbReference type="ARBA" id="ARBA00022884"/>
    </source>
</evidence>
<dbReference type="GO" id="GO:0004540">
    <property type="term" value="F:RNA nuclease activity"/>
    <property type="evidence" value="ECO:0007669"/>
    <property type="project" value="InterPro"/>
</dbReference>
<dbReference type="InterPro" id="IPR004659">
    <property type="entry name" value="RNase_E/G"/>
</dbReference>
<keyword evidence="3" id="KW-0479">Metal-binding</keyword>
<keyword evidence="7" id="KW-0694">RNA-binding</keyword>
<comment type="caution">
    <text evidence="9">The sequence shown here is derived from an EMBL/GenBank/DDBJ whole genome shotgun (WGS) entry which is preliminary data.</text>
</comment>
<evidence type="ECO:0000313" key="9">
    <source>
        <dbReference type="EMBL" id="OOL17801.1"/>
    </source>
</evidence>
<dbReference type="GO" id="GO:0006364">
    <property type="term" value="P:rRNA processing"/>
    <property type="evidence" value="ECO:0007669"/>
    <property type="project" value="TreeGrafter"/>
</dbReference>
<keyword evidence="4" id="KW-0255">Endonuclease</keyword>
<dbReference type="InterPro" id="IPR019307">
    <property type="entry name" value="RNA-bd_AU-1/RNase_E/G"/>
</dbReference>
<keyword evidence="6" id="KW-0460">Magnesium</keyword>
<accession>A0A1S8GNW2</accession>
<dbReference type="GO" id="GO:0016787">
    <property type="term" value="F:hydrolase activity"/>
    <property type="evidence" value="ECO:0007669"/>
    <property type="project" value="UniProtKB-KW"/>
</dbReference>
<dbReference type="Pfam" id="PF10150">
    <property type="entry name" value="RNase_E_G"/>
    <property type="match status" value="1"/>
</dbReference>
<evidence type="ECO:0000256" key="3">
    <source>
        <dbReference type="ARBA" id="ARBA00022723"/>
    </source>
</evidence>
<keyword evidence="10" id="KW-1185">Reference proteome</keyword>